<evidence type="ECO:0000313" key="2">
    <source>
        <dbReference type="Proteomes" id="UP000029224"/>
    </source>
</evidence>
<name>A0A090T6J5_9VIBR</name>
<accession>A0A090T6J5</accession>
<comment type="caution">
    <text evidence="1">The sequence shown here is derived from an EMBL/GenBank/DDBJ whole genome shotgun (WGS) entry which is preliminary data.</text>
</comment>
<dbReference type="Proteomes" id="UP000029224">
    <property type="component" value="Unassembled WGS sequence"/>
</dbReference>
<gene>
    <name evidence="1" type="ORF">JCM19240_388</name>
</gene>
<evidence type="ECO:0008006" key="3">
    <source>
        <dbReference type="Google" id="ProtNLM"/>
    </source>
</evidence>
<dbReference type="AlphaFoldDB" id="A0A090T6J5"/>
<evidence type="ECO:0000313" key="1">
    <source>
        <dbReference type="EMBL" id="GAL35541.1"/>
    </source>
</evidence>
<reference evidence="1 2" key="2">
    <citation type="submission" date="2014-09" db="EMBL/GenBank/DDBJ databases">
        <authorList>
            <consortium name="NBRP consortium"/>
            <person name="Sawabe T."/>
            <person name="Meirelles P."/>
            <person name="Nakanishi M."/>
            <person name="Sayaka M."/>
            <person name="Hattori M."/>
            <person name="Ohkuma M."/>
        </authorList>
    </citation>
    <scope>NUCLEOTIDE SEQUENCE [LARGE SCALE GENOMIC DNA]</scope>
    <source>
        <strain evidence="1 2">JCM 19240</strain>
    </source>
</reference>
<reference evidence="1 2" key="1">
    <citation type="submission" date="2014-09" db="EMBL/GenBank/DDBJ databases">
        <title>Vibrio maritimus JCM 19240. (C210) whole genome shotgun sequence.</title>
        <authorList>
            <person name="Sawabe T."/>
            <person name="Meirelles P."/>
            <person name="Nakanishi M."/>
            <person name="Sayaka M."/>
            <person name="Hattori M."/>
            <person name="Ohkuma M."/>
        </authorList>
    </citation>
    <scope>NUCLEOTIDE SEQUENCE [LARGE SCALE GENOMIC DNA]</scope>
    <source>
        <strain evidence="1 2">JCM 19240</strain>
    </source>
</reference>
<dbReference type="EMBL" id="BBMT01000007">
    <property type="protein sequence ID" value="GAL35541.1"/>
    <property type="molecule type" value="Genomic_DNA"/>
</dbReference>
<organism evidence="1 2">
    <name type="scientific">Vibrio maritimus</name>
    <dbReference type="NCBI Taxonomy" id="990268"/>
    <lineage>
        <taxon>Bacteria</taxon>
        <taxon>Pseudomonadati</taxon>
        <taxon>Pseudomonadota</taxon>
        <taxon>Gammaproteobacteria</taxon>
        <taxon>Vibrionales</taxon>
        <taxon>Vibrionaceae</taxon>
        <taxon>Vibrio</taxon>
    </lineage>
</organism>
<protein>
    <recommendedName>
        <fullName evidence="3">Long-chain fatty acid transport protein</fullName>
    </recommendedName>
</protein>
<proteinExistence type="predicted"/>
<sequence length="122" mass="13469">MGALQLYPLAGLGLNVADVHSRLLKPDAAYDGSIGYTIPASFAVVGLYSKIDITDDIWLNYNPMYTTQLGGVEALSELYGWQHEIAASYQLNPRSNLRAFWNFGQTLNGTDFRLSTTTSFRA</sequence>
<keyword evidence="2" id="KW-1185">Reference proteome</keyword>